<keyword evidence="6" id="KW-1133">Transmembrane helix</keyword>
<keyword evidence="9" id="KW-0325">Glycoprotein</keyword>
<dbReference type="Proteomes" id="UP000516437">
    <property type="component" value="Chromosome 2"/>
</dbReference>
<dbReference type="PANTHER" id="PTHR48061:SF2">
    <property type="entry name" value="RECEPTOR LIKE PROTEIN 30-LIKE"/>
    <property type="match status" value="1"/>
</dbReference>
<name>A0A6A1WIV5_9ROSI</name>
<gene>
    <name evidence="12" type="ORF">CJ030_MR2G019405</name>
</gene>
<organism evidence="12 13">
    <name type="scientific">Morella rubra</name>
    <name type="common">Chinese bayberry</name>
    <dbReference type="NCBI Taxonomy" id="262757"/>
    <lineage>
        <taxon>Eukaryota</taxon>
        <taxon>Viridiplantae</taxon>
        <taxon>Streptophyta</taxon>
        <taxon>Embryophyta</taxon>
        <taxon>Tracheophyta</taxon>
        <taxon>Spermatophyta</taxon>
        <taxon>Magnoliopsida</taxon>
        <taxon>eudicotyledons</taxon>
        <taxon>Gunneridae</taxon>
        <taxon>Pentapetalae</taxon>
        <taxon>rosids</taxon>
        <taxon>fabids</taxon>
        <taxon>Fagales</taxon>
        <taxon>Myricaceae</taxon>
        <taxon>Morella</taxon>
    </lineage>
</organism>
<evidence type="ECO:0000313" key="13">
    <source>
        <dbReference type="Proteomes" id="UP000516437"/>
    </source>
</evidence>
<dbReference type="OrthoDB" id="1394818at2759"/>
<dbReference type="Pfam" id="PF08263">
    <property type="entry name" value="LRRNT_2"/>
    <property type="match status" value="1"/>
</dbReference>
<dbReference type="EMBL" id="RXIC02000020">
    <property type="protein sequence ID" value="KAB1224386.1"/>
    <property type="molecule type" value="Genomic_DNA"/>
</dbReference>
<comment type="caution">
    <text evidence="12">The sequence shown here is derived from an EMBL/GenBank/DDBJ whole genome shotgun (WGS) entry which is preliminary data.</text>
</comment>
<evidence type="ECO:0000313" key="12">
    <source>
        <dbReference type="EMBL" id="KAB1224386.1"/>
    </source>
</evidence>
<dbReference type="SUPFAM" id="SSF52058">
    <property type="entry name" value="L domain-like"/>
    <property type="match status" value="1"/>
</dbReference>
<evidence type="ECO:0000256" key="9">
    <source>
        <dbReference type="ARBA" id="ARBA00023180"/>
    </source>
</evidence>
<evidence type="ECO:0000256" key="4">
    <source>
        <dbReference type="ARBA" id="ARBA00022729"/>
    </source>
</evidence>
<dbReference type="InterPro" id="IPR046956">
    <property type="entry name" value="RLP23-like"/>
</dbReference>
<evidence type="ECO:0000256" key="8">
    <source>
        <dbReference type="ARBA" id="ARBA00023170"/>
    </source>
</evidence>
<evidence type="ECO:0000256" key="1">
    <source>
        <dbReference type="ARBA" id="ARBA00004479"/>
    </source>
</evidence>
<dbReference type="PANTHER" id="PTHR48061">
    <property type="entry name" value="LEUCINE-RICH REPEAT RECEPTOR PROTEIN KINASE EMS1-LIKE-RELATED"/>
    <property type="match status" value="1"/>
</dbReference>
<evidence type="ECO:0000256" key="5">
    <source>
        <dbReference type="ARBA" id="ARBA00022737"/>
    </source>
</evidence>
<reference evidence="12 13" key="1">
    <citation type="journal article" date="2019" name="Plant Biotechnol. J.">
        <title>The red bayberry genome and genetic basis of sex determination.</title>
        <authorList>
            <person name="Jia H.M."/>
            <person name="Jia H.J."/>
            <person name="Cai Q.L."/>
            <person name="Wang Y."/>
            <person name="Zhao H.B."/>
            <person name="Yang W.F."/>
            <person name="Wang G.Y."/>
            <person name="Li Y.H."/>
            <person name="Zhan D.L."/>
            <person name="Shen Y.T."/>
            <person name="Niu Q.F."/>
            <person name="Chang L."/>
            <person name="Qiu J."/>
            <person name="Zhao L."/>
            <person name="Xie H.B."/>
            <person name="Fu W.Y."/>
            <person name="Jin J."/>
            <person name="Li X.W."/>
            <person name="Jiao Y."/>
            <person name="Zhou C.C."/>
            <person name="Tu T."/>
            <person name="Chai C.Y."/>
            <person name="Gao J.L."/>
            <person name="Fan L.J."/>
            <person name="van de Weg E."/>
            <person name="Wang J.Y."/>
            <person name="Gao Z.S."/>
        </authorList>
    </citation>
    <scope>NUCLEOTIDE SEQUENCE [LARGE SCALE GENOMIC DNA]</scope>
    <source>
        <tissue evidence="12">Leaves</tissue>
    </source>
</reference>
<sequence length="386" mass="43128">MRVSLFPWLFLMPLCSLFLSFCIYAVSDQCLGDQQSLLLQLKNSLQFDPHSSRKLVHWNPNDDCCFWAGVTCNEGRVIGLDLSSEWISGGRLDSSSSLFSLRYLQHLNMADNDFTGFDIPNQFLELKNLTYLNLSGVGFQGQIPIGISQLTRLVTLDLSDPLGISSPNPLKIESPDLATLFQNDSALMELYLDGVDMSAGGNMHSSGSVSFASDVEAHVCNCGLQASLRTSWTEKNPGRRFFGCPRYGKKSDLRKKSREIVERDKGNLQQKFLGFKRGVWGHTKIGGSGVWGSRQIPSSLRKLSQLEALDLSSNKLTRELLLLVANDLIFFSVLNLSYNRLVGKILVIKQFVTFSDISYEGNEGLRGFPLKRNAQMKINQIITSYI</sequence>
<keyword evidence="3" id="KW-0812">Transmembrane</keyword>
<keyword evidence="13" id="KW-1185">Reference proteome</keyword>
<protein>
    <submittedName>
        <fullName evidence="12">Receptor-like protein 12</fullName>
    </submittedName>
</protein>
<dbReference type="AlphaFoldDB" id="A0A6A1WIV5"/>
<accession>A0A6A1WIV5</accession>
<dbReference type="InterPro" id="IPR001611">
    <property type="entry name" value="Leu-rich_rpt"/>
</dbReference>
<evidence type="ECO:0000256" key="6">
    <source>
        <dbReference type="ARBA" id="ARBA00022989"/>
    </source>
</evidence>
<dbReference type="Gene3D" id="3.80.10.10">
    <property type="entry name" value="Ribonuclease Inhibitor"/>
    <property type="match status" value="2"/>
</dbReference>
<keyword evidence="2" id="KW-0433">Leucine-rich repeat</keyword>
<dbReference type="InterPro" id="IPR013210">
    <property type="entry name" value="LRR_N_plant-typ"/>
</dbReference>
<keyword evidence="8 12" id="KW-0675">Receptor</keyword>
<evidence type="ECO:0000256" key="7">
    <source>
        <dbReference type="ARBA" id="ARBA00023136"/>
    </source>
</evidence>
<dbReference type="InterPro" id="IPR032675">
    <property type="entry name" value="LRR_dom_sf"/>
</dbReference>
<evidence type="ECO:0000256" key="2">
    <source>
        <dbReference type="ARBA" id="ARBA00022614"/>
    </source>
</evidence>
<feature type="signal peptide" evidence="10">
    <location>
        <begin position="1"/>
        <end position="27"/>
    </location>
</feature>
<feature type="domain" description="Leucine-rich repeat-containing N-terminal plant-type" evidence="11">
    <location>
        <begin position="33"/>
        <end position="73"/>
    </location>
</feature>
<keyword evidence="5" id="KW-0677">Repeat</keyword>
<comment type="subcellular location">
    <subcellularLocation>
        <location evidence="1">Membrane</location>
        <topology evidence="1">Single-pass type I membrane protein</topology>
    </subcellularLocation>
</comment>
<dbReference type="Pfam" id="PF00560">
    <property type="entry name" value="LRR_1"/>
    <property type="match status" value="1"/>
</dbReference>
<proteinExistence type="predicted"/>
<evidence type="ECO:0000256" key="3">
    <source>
        <dbReference type="ARBA" id="ARBA00022692"/>
    </source>
</evidence>
<keyword evidence="7" id="KW-0472">Membrane</keyword>
<dbReference type="GO" id="GO:0016020">
    <property type="term" value="C:membrane"/>
    <property type="evidence" value="ECO:0007669"/>
    <property type="project" value="UniProtKB-SubCell"/>
</dbReference>
<evidence type="ECO:0000256" key="10">
    <source>
        <dbReference type="SAM" id="SignalP"/>
    </source>
</evidence>
<keyword evidence="4 10" id="KW-0732">Signal</keyword>
<feature type="chain" id="PRO_5025432005" evidence="10">
    <location>
        <begin position="28"/>
        <end position="386"/>
    </location>
</feature>
<evidence type="ECO:0000259" key="11">
    <source>
        <dbReference type="Pfam" id="PF08263"/>
    </source>
</evidence>